<evidence type="ECO:0000256" key="2">
    <source>
        <dbReference type="PIRSR" id="PIRSR000390-1"/>
    </source>
</evidence>
<dbReference type="PANTHER" id="PTHR30244:SF34">
    <property type="entry name" value="DTDP-4-AMINO-4,6-DIDEOXYGALACTOSE TRANSAMINASE"/>
    <property type="match status" value="1"/>
</dbReference>
<feature type="region of interest" description="Disordered" evidence="5">
    <location>
        <begin position="1"/>
        <end position="23"/>
    </location>
</feature>
<evidence type="ECO:0000256" key="5">
    <source>
        <dbReference type="SAM" id="MobiDB-lite"/>
    </source>
</evidence>
<reference evidence="6 7" key="1">
    <citation type="submission" date="2020-07" db="EMBL/GenBank/DDBJ databases">
        <title>Sequencing the genomes of 1000 actinobacteria strains.</title>
        <authorList>
            <person name="Klenk H.-P."/>
        </authorList>
    </citation>
    <scope>NUCLEOTIDE SEQUENCE [LARGE SCALE GENOMIC DNA]</scope>
    <source>
        <strain evidence="6 7">DSM 21350</strain>
    </source>
</reference>
<sequence>MTARPIAEHSAAPPALGIDLSTPDPIPEEGIDRAVALMRTGKLFRYAEEGAEPSEAARWEEEVADYLGRRYVIAVNSCGAALYLALHSLGLQPGDPVLLNAWTLAPVPGAVEHAGGRAVLVETTRDLTIDLEDLERQARAHRGGILLLSHMRGHISDLAAVQALCAEHDLRLVEDCAHSIGGSWDGQLTGTFGDVGCFSTQTYKHLNSGEGGLLATDDDEIAARAILASGSYMLYGQHTRRPDLARFEDLRGLEPNHSMRLTSTAAAVLRPQLRSLPARVAQWNERYDRIAGGLAGVPGIRLPERPPAEQFVGSSLQFFLDDLTGAQITTFCRVADGLGVHVKWFGAERPEAFTSAYTSWAYAERRALPGTDAVLSTLCDIRIPLALPPERCEDVVAILAHALDHARAATTHSPNQPGR</sequence>
<comment type="caution">
    <text evidence="6">The sequence shown here is derived from an EMBL/GenBank/DDBJ whole genome shotgun (WGS) entry which is preliminary data.</text>
</comment>
<evidence type="ECO:0000313" key="7">
    <source>
        <dbReference type="Proteomes" id="UP000535511"/>
    </source>
</evidence>
<evidence type="ECO:0000256" key="3">
    <source>
        <dbReference type="PIRSR" id="PIRSR000390-2"/>
    </source>
</evidence>
<evidence type="ECO:0000256" key="4">
    <source>
        <dbReference type="RuleBase" id="RU004508"/>
    </source>
</evidence>
<dbReference type="PIRSF" id="PIRSF000390">
    <property type="entry name" value="PLP_StrS"/>
    <property type="match status" value="1"/>
</dbReference>
<comment type="cofactor">
    <cofactor evidence="1">
        <name>pyridoxal 5'-phosphate</name>
        <dbReference type="ChEBI" id="CHEBI:597326"/>
    </cofactor>
</comment>
<gene>
    <name evidence="6" type="ORF">BJZ21_003323</name>
</gene>
<dbReference type="InterPro" id="IPR015422">
    <property type="entry name" value="PyrdxlP-dep_Trfase_small"/>
</dbReference>
<dbReference type="AlphaFoldDB" id="A0A7Y9JBQ8"/>
<organism evidence="6 7">
    <name type="scientific">Nocardioides panaciterrulae</name>
    <dbReference type="NCBI Taxonomy" id="661492"/>
    <lineage>
        <taxon>Bacteria</taxon>
        <taxon>Bacillati</taxon>
        <taxon>Actinomycetota</taxon>
        <taxon>Actinomycetes</taxon>
        <taxon>Propionibacteriales</taxon>
        <taxon>Nocardioidaceae</taxon>
        <taxon>Nocardioides</taxon>
    </lineage>
</organism>
<evidence type="ECO:0000313" key="6">
    <source>
        <dbReference type="EMBL" id="NYD43240.1"/>
    </source>
</evidence>
<comment type="similarity">
    <text evidence="4">Belongs to the DegT/DnrJ/EryC1 family.</text>
</comment>
<dbReference type="Pfam" id="PF01041">
    <property type="entry name" value="DegT_DnrJ_EryC1"/>
    <property type="match status" value="1"/>
</dbReference>
<accession>A0A7Y9JBQ8</accession>
<dbReference type="EMBL" id="JACCBG010000001">
    <property type="protein sequence ID" value="NYD43240.1"/>
    <property type="molecule type" value="Genomic_DNA"/>
</dbReference>
<dbReference type="Gene3D" id="3.90.1150.10">
    <property type="entry name" value="Aspartate Aminotransferase, domain 1"/>
    <property type="match status" value="1"/>
</dbReference>
<keyword evidence="3 4" id="KW-0663">Pyridoxal phosphate</keyword>
<proteinExistence type="inferred from homology"/>
<dbReference type="RefSeq" id="WP_218851528.1">
    <property type="nucleotide sequence ID" value="NZ_JACCBG010000001.1"/>
</dbReference>
<dbReference type="GO" id="GO:0030170">
    <property type="term" value="F:pyridoxal phosphate binding"/>
    <property type="evidence" value="ECO:0007669"/>
    <property type="project" value="TreeGrafter"/>
</dbReference>
<dbReference type="InterPro" id="IPR015421">
    <property type="entry name" value="PyrdxlP-dep_Trfase_major"/>
</dbReference>
<dbReference type="InterPro" id="IPR000653">
    <property type="entry name" value="DegT/StrS_aminotransferase"/>
</dbReference>
<keyword evidence="7" id="KW-1185">Reference proteome</keyword>
<dbReference type="GO" id="GO:0008483">
    <property type="term" value="F:transaminase activity"/>
    <property type="evidence" value="ECO:0007669"/>
    <property type="project" value="TreeGrafter"/>
</dbReference>
<dbReference type="Proteomes" id="UP000535511">
    <property type="component" value="Unassembled WGS sequence"/>
</dbReference>
<feature type="active site" description="Proton acceptor" evidence="2">
    <location>
        <position position="204"/>
    </location>
</feature>
<name>A0A7Y9JBQ8_9ACTN</name>
<evidence type="ECO:0000256" key="1">
    <source>
        <dbReference type="ARBA" id="ARBA00001933"/>
    </source>
</evidence>
<dbReference type="InterPro" id="IPR015424">
    <property type="entry name" value="PyrdxlP-dep_Trfase"/>
</dbReference>
<feature type="modified residue" description="N6-(pyridoxal phosphate)lysine" evidence="3">
    <location>
        <position position="204"/>
    </location>
</feature>
<dbReference type="GO" id="GO:0000271">
    <property type="term" value="P:polysaccharide biosynthetic process"/>
    <property type="evidence" value="ECO:0007669"/>
    <property type="project" value="TreeGrafter"/>
</dbReference>
<dbReference type="PANTHER" id="PTHR30244">
    <property type="entry name" value="TRANSAMINASE"/>
    <property type="match status" value="1"/>
</dbReference>
<protein>
    <submittedName>
        <fullName evidence="6">dTDP-4-amino-4,6-dideoxygalactose transaminase</fullName>
    </submittedName>
</protein>
<dbReference type="SUPFAM" id="SSF53383">
    <property type="entry name" value="PLP-dependent transferases"/>
    <property type="match status" value="1"/>
</dbReference>
<dbReference type="Gene3D" id="3.40.640.10">
    <property type="entry name" value="Type I PLP-dependent aspartate aminotransferase-like (Major domain)"/>
    <property type="match status" value="1"/>
</dbReference>